<reference evidence="3 4" key="1">
    <citation type="journal article" date="2013" name="PLoS Genet.">
        <title>The genome and development-dependent transcriptomes of Pyronema confluens: a window into fungal evolution.</title>
        <authorList>
            <person name="Traeger S."/>
            <person name="Altegoer F."/>
            <person name="Freitag M."/>
            <person name="Gabaldon T."/>
            <person name="Kempken F."/>
            <person name="Kumar A."/>
            <person name="Marcet-Houben M."/>
            <person name="Poggeler S."/>
            <person name="Stajich J.E."/>
            <person name="Nowrousian M."/>
        </authorList>
    </citation>
    <scope>NUCLEOTIDE SEQUENCE [LARGE SCALE GENOMIC DNA]</scope>
    <source>
        <strain evidence="4">CBS 100304</strain>
        <tissue evidence="3">Vegetative mycelium</tissue>
    </source>
</reference>
<feature type="coiled-coil region" evidence="1">
    <location>
        <begin position="136"/>
        <end position="163"/>
    </location>
</feature>
<feature type="region of interest" description="Disordered" evidence="2">
    <location>
        <begin position="311"/>
        <end position="333"/>
    </location>
</feature>
<dbReference type="AlphaFoldDB" id="U4L5G8"/>
<feature type="region of interest" description="Disordered" evidence="2">
    <location>
        <begin position="191"/>
        <end position="213"/>
    </location>
</feature>
<evidence type="ECO:0000313" key="3">
    <source>
        <dbReference type="EMBL" id="CCX07681.1"/>
    </source>
</evidence>
<feature type="compositionally biased region" description="Pro residues" evidence="2">
    <location>
        <begin position="1"/>
        <end position="10"/>
    </location>
</feature>
<name>U4L5G8_PYROM</name>
<sequence>MYFDPSPPQSPMSGTHRSRRGSCSTKSSKSKSSSKSHRSCHSSRSSRSNTPDVIAQALQNTLFLHPASSPSIITSRDASGNSRTIIISSSGRILFQQPGTSSESYAELLAATERGVHDRLLNLDGASSEDPAKPVLKQIKEEKEDLQEKVEEIRRSVDLARLQRENEQLLSQLAAQRAPMQLTLPERKIKTTKPSISQPEHRANIGGLPKSRAQMSRNKPILAAPAWTIASPKPTRPKTPGSMLGARRWGEECEDVKAWLKALSDGGEDEFESVSSAAELAQERRKSLMKAVEITEREEAKVEVKEVKAITPPLTPPPVVNQLPRSRAFRGRA</sequence>
<proteinExistence type="predicted"/>
<evidence type="ECO:0000256" key="1">
    <source>
        <dbReference type="SAM" id="Coils"/>
    </source>
</evidence>
<evidence type="ECO:0000313" key="4">
    <source>
        <dbReference type="Proteomes" id="UP000018144"/>
    </source>
</evidence>
<feature type="compositionally biased region" description="Basic residues" evidence="2">
    <location>
        <begin position="28"/>
        <end position="41"/>
    </location>
</feature>
<protein>
    <submittedName>
        <fullName evidence="3">Uncharacterized protein</fullName>
    </submittedName>
</protein>
<dbReference type="Proteomes" id="UP000018144">
    <property type="component" value="Unassembled WGS sequence"/>
</dbReference>
<keyword evidence="1" id="KW-0175">Coiled coil</keyword>
<gene>
    <name evidence="3" type="ORF">PCON_07270</name>
</gene>
<keyword evidence="4" id="KW-1185">Reference proteome</keyword>
<dbReference type="EMBL" id="HF935362">
    <property type="protein sequence ID" value="CCX07681.1"/>
    <property type="molecule type" value="Genomic_DNA"/>
</dbReference>
<organism evidence="3 4">
    <name type="scientific">Pyronema omphalodes (strain CBS 100304)</name>
    <name type="common">Pyronema confluens</name>
    <dbReference type="NCBI Taxonomy" id="1076935"/>
    <lineage>
        <taxon>Eukaryota</taxon>
        <taxon>Fungi</taxon>
        <taxon>Dikarya</taxon>
        <taxon>Ascomycota</taxon>
        <taxon>Pezizomycotina</taxon>
        <taxon>Pezizomycetes</taxon>
        <taxon>Pezizales</taxon>
        <taxon>Pyronemataceae</taxon>
        <taxon>Pyronema</taxon>
    </lineage>
</organism>
<dbReference type="OrthoDB" id="10545285at2759"/>
<accession>U4L5G8</accession>
<evidence type="ECO:0000256" key="2">
    <source>
        <dbReference type="SAM" id="MobiDB-lite"/>
    </source>
</evidence>
<feature type="region of interest" description="Disordered" evidence="2">
    <location>
        <begin position="1"/>
        <end position="53"/>
    </location>
</feature>